<gene>
    <name evidence="5" type="ordered locus">PCC_0414</name>
</gene>
<dbReference type="PROSITE" id="PS50936">
    <property type="entry name" value="ENGC_GTPASE"/>
    <property type="match status" value="1"/>
</dbReference>
<dbReference type="InterPro" id="IPR004881">
    <property type="entry name" value="Ribosome_biogen_GTPase_RsgA"/>
</dbReference>
<dbReference type="InterPro" id="IPR027417">
    <property type="entry name" value="P-loop_NTPase"/>
</dbReference>
<keyword evidence="2" id="KW-0342">GTP-binding</keyword>
<accession>B1X4I5</accession>
<reference evidence="5" key="2">
    <citation type="journal article" date="2008" name="Curr. Biol.">
        <title>Chromatophore genome sequence of Paulinella sheds light on acquisition of photosynthesis by eukaryotes.</title>
        <authorList>
            <person name="Nowack E.C.M."/>
            <person name="Melkonian M."/>
            <person name="Gloeckner G."/>
        </authorList>
    </citation>
    <scope>NUCLEOTIDE SEQUENCE [LARGE SCALE GENOMIC DNA]</scope>
</reference>
<evidence type="ECO:0000313" key="5">
    <source>
        <dbReference type="EMBL" id="ACB42854.1"/>
    </source>
</evidence>
<keyword evidence="1" id="KW-0547">Nucleotide-binding</keyword>
<reference evidence="5" key="1">
    <citation type="submission" date="2007-08" db="EMBL/GenBank/DDBJ databases">
        <authorList>
            <person name="Gloeckner G."/>
            <person name="Nowack E."/>
            <person name="Melkonian M."/>
        </authorList>
    </citation>
    <scope>NUCLEOTIDE SEQUENCE</scope>
</reference>
<dbReference type="Gene3D" id="1.10.40.50">
    <property type="entry name" value="Probable gtpase engc, domain 3"/>
    <property type="match status" value="1"/>
</dbReference>
<dbReference type="GeneID" id="6481292"/>
<feature type="domain" description="CP-type G" evidence="4">
    <location>
        <begin position="78"/>
        <end position="237"/>
    </location>
</feature>
<dbReference type="AlphaFoldDB" id="B1X4I5"/>
<dbReference type="NCBIfam" id="TIGR00157">
    <property type="entry name" value="ribosome small subunit-dependent GTPase A"/>
    <property type="match status" value="1"/>
</dbReference>
<dbReference type="SUPFAM" id="SSF50249">
    <property type="entry name" value="Nucleic acid-binding proteins"/>
    <property type="match status" value="1"/>
</dbReference>
<sequence length="312" mass="35455">MKIDRQQKYQGLVIALQANFYQVLLNQLGSYGVNELLCTCRTRLTQRGERICVGDQVEVESIDWKQRRAVVVSIGPRSSILKRPMVANCTRTLVVVTLNEPNLNPDQLSRFLLTAEAADLPIDVVFNKSDLVTFAIIQQWQKRVYKWGYASFAISSRTGEGLHKLRKHLKTSSLSVICGPSGVGKSSLINSLIPKLNLKVGSVSGRLQRGRHTTRHVELFPIEPNAMIADTPGFNRPDLPDEPQSLGWLFPEIRYAIIKRSCRFRNCLHQGDLGCAIGIEWDRYRFYRQSLEELLEFNKSNPVSFIRNRKGI</sequence>
<dbReference type="HAMAP" id="MF_01820">
    <property type="entry name" value="GTPase_RsgA"/>
    <property type="match status" value="1"/>
</dbReference>
<proteinExistence type="inferred from homology"/>
<dbReference type="EMBL" id="CP000815">
    <property type="protein sequence ID" value="ACB42854.1"/>
    <property type="molecule type" value="Genomic_DNA"/>
</dbReference>
<evidence type="ECO:0000256" key="1">
    <source>
        <dbReference type="ARBA" id="ARBA00022741"/>
    </source>
</evidence>
<feature type="domain" description="EngC GTPase" evidence="3">
    <location>
        <begin position="87"/>
        <end position="235"/>
    </location>
</feature>
<dbReference type="Gene3D" id="2.40.50.140">
    <property type="entry name" value="Nucleic acid-binding proteins"/>
    <property type="match status" value="1"/>
</dbReference>
<dbReference type="PANTHER" id="PTHR32120">
    <property type="entry name" value="SMALL RIBOSOMAL SUBUNIT BIOGENESIS GTPASE RSGA"/>
    <property type="match status" value="1"/>
</dbReference>
<dbReference type="PROSITE" id="PS51721">
    <property type="entry name" value="G_CP"/>
    <property type="match status" value="1"/>
</dbReference>
<dbReference type="GO" id="GO:0005525">
    <property type="term" value="F:GTP binding"/>
    <property type="evidence" value="ECO:0007669"/>
    <property type="project" value="UniProtKB-KW"/>
</dbReference>
<evidence type="ECO:0000256" key="2">
    <source>
        <dbReference type="ARBA" id="ARBA00023134"/>
    </source>
</evidence>
<dbReference type="InterPro" id="IPR012340">
    <property type="entry name" value="NA-bd_OB-fold"/>
</dbReference>
<protein>
    <submittedName>
        <fullName evidence="5">GTPase EngC</fullName>
    </submittedName>
</protein>
<keyword evidence="5" id="KW-0934">Plastid</keyword>
<name>B1X4I5_PAUCH</name>
<dbReference type="Pfam" id="PF03193">
    <property type="entry name" value="RsgA_GTPase"/>
    <property type="match status" value="1"/>
</dbReference>
<dbReference type="InterPro" id="IPR010914">
    <property type="entry name" value="RsgA_GTPase_dom"/>
</dbReference>
<evidence type="ECO:0000259" key="4">
    <source>
        <dbReference type="PROSITE" id="PS51721"/>
    </source>
</evidence>
<geneLocation type="organellar chromatophore" evidence="5"/>
<organism evidence="5">
    <name type="scientific">Paulinella chromatophora</name>
    <dbReference type="NCBI Taxonomy" id="39717"/>
    <lineage>
        <taxon>Eukaryota</taxon>
        <taxon>Sar</taxon>
        <taxon>Rhizaria</taxon>
        <taxon>Cercozoa</taxon>
        <taxon>Imbricatea</taxon>
        <taxon>Silicofilosea</taxon>
        <taxon>Euglyphida</taxon>
        <taxon>Paulinellidae</taxon>
        <taxon>Paulinella</taxon>
    </lineage>
</organism>
<dbReference type="SUPFAM" id="SSF52540">
    <property type="entry name" value="P-loop containing nucleoside triphosphate hydrolases"/>
    <property type="match status" value="1"/>
</dbReference>
<evidence type="ECO:0000259" key="3">
    <source>
        <dbReference type="PROSITE" id="PS50936"/>
    </source>
</evidence>
<dbReference type="CDD" id="cd01854">
    <property type="entry name" value="YjeQ_EngC"/>
    <property type="match status" value="1"/>
</dbReference>
<dbReference type="InterPro" id="IPR030378">
    <property type="entry name" value="G_CP_dom"/>
</dbReference>
<dbReference type="RefSeq" id="YP_002049064.1">
    <property type="nucleotide sequence ID" value="NC_011087.1"/>
</dbReference>
<dbReference type="GO" id="GO:0003924">
    <property type="term" value="F:GTPase activity"/>
    <property type="evidence" value="ECO:0007669"/>
    <property type="project" value="InterPro"/>
</dbReference>
<dbReference type="Gene3D" id="3.40.50.300">
    <property type="entry name" value="P-loop containing nucleotide triphosphate hydrolases"/>
    <property type="match status" value="1"/>
</dbReference>
<dbReference type="PANTHER" id="PTHR32120:SF11">
    <property type="entry name" value="SMALL RIBOSOMAL SUBUNIT BIOGENESIS GTPASE RSGA 1, MITOCHONDRIAL-RELATED"/>
    <property type="match status" value="1"/>
</dbReference>